<dbReference type="HOGENOM" id="CLU_1206914_0_0_1"/>
<feature type="domain" description="Carboxymuconolactone decarboxylase-like" evidence="1">
    <location>
        <begin position="91"/>
        <end position="139"/>
    </location>
</feature>
<dbReference type="STRING" id="35128.B8LCH7"/>
<accession>B8LCH7</accession>
<dbReference type="InterPro" id="IPR029032">
    <property type="entry name" value="AhpD-like"/>
</dbReference>
<evidence type="ECO:0000313" key="2">
    <source>
        <dbReference type="EMBL" id="EED86901.1"/>
    </source>
</evidence>
<dbReference type="RefSeq" id="XP_002296700.1">
    <property type="nucleotide sequence ID" value="XM_002296664.1"/>
</dbReference>
<name>B8LCH7_THAPS</name>
<dbReference type="Pfam" id="PF02627">
    <property type="entry name" value="CMD"/>
    <property type="match status" value="1"/>
</dbReference>
<keyword evidence="3" id="KW-1185">Reference proteome</keyword>
<dbReference type="SUPFAM" id="SSF69118">
    <property type="entry name" value="AhpD-like"/>
    <property type="match status" value="1"/>
</dbReference>
<reference evidence="2 3" key="1">
    <citation type="journal article" date="2004" name="Science">
        <title>The genome of the diatom Thalassiosira pseudonana: ecology, evolution, and metabolism.</title>
        <authorList>
            <person name="Armbrust E.V."/>
            <person name="Berges J.A."/>
            <person name="Bowler C."/>
            <person name="Green B.R."/>
            <person name="Martinez D."/>
            <person name="Putnam N.H."/>
            <person name="Zhou S."/>
            <person name="Allen A.E."/>
            <person name="Apt K.E."/>
            <person name="Bechner M."/>
            <person name="Brzezinski M.A."/>
            <person name="Chaal B.K."/>
            <person name="Chiovitti A."/>
            <person name="Davis A.K."/>
            <person name="Demarest M.S."/>
            <person name="Detter J.C."/>
            <person name="Glavina T."/>
            <person name="Goodstein D."/>
            <person name="Hadi M.Z."/>
            <person name="Hellsten U."/>
            <person name="Hildebrand M."/>
            <person name="Jenkins B.D."/>
            <person name="Jurka J."/>
            <person name="Kapitonov V.V."/>
            <person name="Kroger N."/>
            <person name="Lau W.W."/>
            <person name="Lane T.W."/>
            <person name="Larimer F.W."/>
            <person name="Lippmeier J.C."/>
            <person name="Lucas S."/>
            <person name="Medina M."/>
            <person name="Montsant A."/>
            <person name="Obornik M."/>
            <person name="Parker M.S."/>
            <person name="Palenik B."/>
            <person name="Pazour G.J."/>
            <person name="Richardson P.M."/>
            <person name="Rynearson T.A."/>
            <person name="Saito M.A."/>
            <person name="Schwartz D.C."/>
            <person name="Thamatrakoln K."/>
            <person name="Valentin K."/>
            <person name="Vardi A."/>
            <person name="Wilkerson F.P."/>
            <person name="Rokhsar D.S."/>
        </authorList>
    </citation>
    <scope>NUCLEOTIDE SEQUENCE [LARGE SCALE GENOMIC DNA]</scope>
    <source>
        <strain evidence="2 3">CCMP1335</strain>
    </source>
</reference>
<reference evidence="2 3" key="2">
    <citation type="journal article" date="2008" name="Nature">
        <title>The Phaeodactylum genome reveals the evolutionary history of diatom genomes.</title>
        <authorList>
            <person name="Bowler C."/>
            <person name="Allen A.E."/>
            <person name="Badger J.H."/>
            <person name="Grimwood J."/>
            <person name="Jabbari K."/>
            <person name="Kuo A."/>
            <person name="Maheswari U."/>
            <person name="Martens C."/>
            <person name="Maumus F."/>
            <person name="Otillar R.P."/>
            <person name="Rayko E."/>
            <person name="Salamov A."/>
            <person name="Vandepoele K."/>
            <person name="Beszteri B."/>
            <person name="Gruber A."/>
            <person name="Heijde M."/>
            <person name="Katinka M."/>
            <person name="Mock T."/>
            <person name="Valentin K."/>
            <person name="Verret F."/>
            <person name="Berges J.A."/>
            <person name="Brownlee C."/>
            <person name="Cadoret J.P."/>
            <person name="Chiovitti A."/>
            <person name="Choi C.J."/>
            <person name="Coesel S."/>
            <person name="De Martino A."/>
            <person name="Detter J.C."/>
            <person name="Durkin C."/>
            <person name="Falciatore A."/>
            <person name="Fournet J."/>
            <person name="Haruta M."/>
            <person name="Huysman M.J."/>
            <person name="Jenkins B.D."/>
            <person name="Jiroutova K."/>
            <person name="Jorgensen R.E."/>
            <person name="Joubert Y."/>
            <person name="Kaplan A."/>
            <person name="Kroger N."/>
            <person name="Kroth P.G."/>
            <person name="La Roche J."/>
            <person name="Lindquist E."/>
            <person name="Lommer M."/>
            <person name="Martin-Jezequel V."/>
            <person name="Lopez P.J."/>
            <person name="Lucas S."/>
            <person name="Mangogna M."/>
            <person name="McGinnis K."/>
            <person name="Medlin L.K."/>
            <person name="Montsant A."/>
            <person name="Oudot-Le Secq M.P."/>
            <person name="Napoli C."/>
            <person name="Obornik M."/>
            <person name="Parker M.S."/>
            <person name="Petit J.L."/>
            <person name="Porcel B.M."/>
            <person name="Poulsen N."/>
            <person name="Robison M."/>
            <person name="Rychlewski L."/>
            <person name="Rynearson T.A."/>
            <person name="Schmutz J."/>
            <person name="Shapiro H."/>
            <person name="Siaut M."/>
            <person name="Stanley M."/>
            <person name="Sussman M.R."/>
            <person name="Taylor A.R."/>
            <person name="Vardi A."/>
            <person name="von Dassow P."/>
            <person name="Vyverman W."/>
            <person name="Willis A."/>
            <person name="Wyrwicz L.S."/>
            <person name="Rokhsar D.S."/>
            <person name="Weissenbach J."/>
            <person name="Armbrust E.V."/>
            <person name="Green B.R."/>
            <person name="Van de Peer Y."/>
            <person name="Grigoriev I.V."/>
        </authorList>
    </citation>
    <scope>NUCLEOTIDE SEQUENCE [LARGE SCALE GENOMIC DNA]</scope>
    <source>
        <strain evidence="2 3">CCMP1335</strain>
    </source>
</reference>
<evidence type="ECO:0000259" key="1">
    <source>
        <dbReference type="Pfam" id="PF02627"/>
    </source>
</evidence>
<dbReference type="KEGG" id="tps:THAPSDRAFT_10385"/>
<dbReference type="AlphaFoldDB" id="B8LCH7"/>
<dbReference type="PANTHER" id="PTHR34846:SF5">
    <property type="entry name" value="CARBOXYMUCONOLACTONE DECARBOXYLASE-LIKE DOMAIN-CONTAINING PROTEIN"/>
    <property type="match status" value="1"/>
</dbReference>
<dbReference type="InParanoid" id="B8LCH7"/>
<dbReference type="GO" id="GO:0051920">
    <property type="term" value="F:peroxiredoxin activity"/>
    <property type="evidence" value="ECO:0007669"/>
    <property type="project" value="InterPro"/>
</dbReference>
<evidence type="ECO:0000313" key="3">
    <source>
        <dbReference type="Proteomes" id="UP000001449"/>
    </source>
</evidence>
<dbReference type="Gene3D" id="1.20.1290.10">
    <property type="entry name" value="AhpD-like"/>
    <property type="match status" value="1"/>
</dbReference>
<gene>
    <name evidence="2" type="ORF">THAPSDRAFT_10385</name>
</gene>
<dbReference type="PaxDb" id="35128-Thaps10385"/>
<dbReference type="GeneID" id="7442508"/>
<sequence>MDGNAINQKEKQRVASLSTDAMRPEWLGGWFNGHRQPIGIGLLLLMYRPRIPGDGLKGEGFPRNVLGVIMHNSETFGPFLNYWVVSKLELGLTVREQELVILRMAVLYKSNYVWKHHVKVGREFGVTDDELTALRDGGDFSSFSVERERSFLCLTDEVVEHRTIRSEMWEKHSQILKPKDIVDLVHLTSQYTLFATMNNAMQVAIEPAVDVLPGIEDDISSDLSRRVSDI</sequence>
<dbReference type="InterPro" id="IPR003779">
    <property type="entry name" value="CMD-like"/>
</dbReference>
<dbReference type="EMBL" id="DS999417">
    <property type="protein sequence ID" value="EED86901.1"/>
    <property type="molecule type" value="Genomic_DNA"/>
</dbReference>
<protein>
    <recommendedName>
        <fullName evidence="1">Carboxymuconolactone decarboxylase-like domain-containing protein</fullName>
    </recommendedName>
</protein>
<dbReference type="PANTHER" id="PTHR34846">
    <property type="entry name" value="4-CARBOXYMUCONOLACTONE DECARBOXYLASE FAMILY PROTEIN (AFU_ORTHOLOGUE AFUA_6G11590)"/>
    <property type="match status" value="1"/>
</dbReference>
<proteinExistence type="predicted"/>
<organism evidence="2 3">
    <name type="scientific">Thalassiosira pseudonana</name>
    <name type="common">Marine diatom</name>
    <name type="synonym">Cyclotella nana</name>
    <dbReference type="NCBI Taxonomy" id="35128"/>
    <lineage>
        <taxon>Eukaryota</taxon>
        <taxon>Sar</taxon>
        <taxon>Stramenopiles</taxon>
        <taxon>Ochrophyta</taxon>
        <taxon>Bacillariophyta</taxon>
        <taxon>Coscinodiscophyceae</taxon>
        <taxon>Thalassiosirophycidae</taxon>
        <taxon>Thalassiosirales</taxon>
        <taxon>Thalassiosiraceae</taxon>
        <taxon>Thalassiosira</taxon>
    </lineage>
</organism>
<dbReference type="Proteomes" id="UP000001449">
    <property type="component" value="Chromosome 16"/>
</dbReference>